<feature type="compositionally biased region" description="Gly residues" evidence="10">
    <location>
        <begin position="922"/>
        <end position="931"/>
    </location>
</feature>
<evidence type="ECO:0000256" key="6">
    <source>
        <dbReference type="ARBA" id="ARBA00022801"/>
    </source>
</evidence>
<dbReference type="FunFam" id="3.40.50.12390:FF:000001">
    <property type="entry name" value="5'-3' exoribonuclease"/>
    <property type="match status" value="1"/>
</dbReference>
<proteinExistence type="evidence at transcript level"/>
<dbReference type="GO" id="GO:0008270">
    <property type="term" value="F:zinc ion binding"/>
    <property type="evidence" value="ECO:0007669"/>
    <property type="project" value="UniProtKB-KW"/>
</dbReference>
<feature type="region of interest" description="Disordered" evidence="10">
    <location>
        <begin position="469"/>
        <end position="502"/>
    </location>
</feature>
<evidence type="ECO:0000256" key="7">
    <source>
        <dbReference type="ARBA" id="ARBA00022833"/>
    </source>
</evidence>
<evidence type="ECO:0000256" key="2">
    <source>
        <dbReference type="ARBA" id="ARBA00022664"/>
    </source>
</evidence>
<dbReference type="GO" id="GO:0006397">
    <property type="term" value="P:mRNA processing"/>
    <property type="evidence" value="ECO:0007669"/>
    <property type="project" value="UniProtKB-UniRule"/>
</dbReference>
<name>A0A2I6QAZ6_ERISI</name>
<evidence type="ECO:0000256" key="5">
    <source>
        <dbReference type="ARBA" id="ARBA00022771"/>
    </source>
</evidence>
<feature type="compositionally biased region" description="Gly residues" evidence="10">
    <location>
        <begin position="1056"/>
        <end position="1080"/>
    </location>
</feature>
<organism evidence="13">
    <name type="scientific">Eriocheir sinensis</name>
    <name type="common">Chinese mitten crab</name>
    <dbReference type="NCBI Taxonomy" id="95602"/>
    <lineage>
        <taxon>Eukaryota</taxon>
        <taxon>Metazoa</taxon>
        <taxon>Ecdysozoa</taxon>
        <taxon>Arthropoda</taxon>
        <taxon>Crustacea</taxon>
        <taxon>Multicrustacea</taxon>
        <taxon>Malacostraca</taxon>
        <taxon>Eumalacostraca</taxon>
        <taxon>Eucarida</taxon>
        <taxon>Decapoda</taxon>
        <taxon>Pleocyemata</taxon>
        <taxon>Brachyura</taxon>
        <taxon>Eubrachyura</taxon>
        <taxon>Grapsoidea</taxon>
        <taxon>Varunidae</taxon>
        <taxon>Eriocheir</taxon>
    </lineage>
</organism>
<dbReference type="Gene3D" id="1.25.40.1050">
    <property type="match status" value="1"/>
</dbReference>
<feature type="domain" description="Xrn1 N-terminal" evidence="11">
    <location>
        <begin position="1"/>
        <end position="256"/>
    </location>
</feature>
<dbReference type="FunFam" id="1.25.40.1050:FF:000002">
    <property type="entry name" value="5'-3' exoribonuclease"/>
    <property type="match status" value="1"/>
</dbReference>
<gene>
    <name evidence="13" type="primary">Xrn2</name>
</gene>
<reference evidence="13" key="1">
    <citation type="journal article" date="2017" name="Gene">
        <title>Characterization of the Es-DDX52 involved in the spermatogonial mitosis and spermatid differentiation in Chinese mitten crab (Eriocheir sinensis).</title>
        <authorList>
            <person name="Li Q."/>
            <person name="Yang H."/>
            <person name="He L."/>
            <person name="Wang Q."/>
        </authorList>
    </citation>
    <scope>NUCLEOTIDE SEQUENCE</scope>
</reference>
<evidence type="ECO:0000256" key="4">
    <source>
        <dbReference type="ARBA" id="ARBA00022723"/>
    </source>
</evidence>
<evidence type="ECO:0000256" key="3">
    <source>
        <dbReference type="ARBA" id="ARBA00022722"/>
    </source>
</evidence>
<feature type="compositionally biased region" description="Polar residues" evidence="10">
    <location>
        <begin position="943"/>
        <end position="952"/>
    </location>
</feature>
<dbReference type="FunFam" id="3.40.50.12390:FF:000003">
    <property type="entry name" value="5'-3' exoribonuclease"/>
    <property type="match status" value="1"/>
</dbReference>
<feature type="compositionally biased region" description="Gly residues" evidence="10">
    <location>
        <begin position="852"/>
        <end position="877"/>
    </location>
</feature>
<keyword evidence="7" id="KW-0862">Zinc</keyword>
<keyword evidence="5" id="KW-0863">Zinc-finger</keyword>
<dbReference type="CDD" id="cd18673">
    <property type="entry name" value="PIN_XRN1-2-like"/>
    <property type="match status" value="1"/>
</dbReference>
<dbReference type="GO" id="GO:0005634">
    <property type="term" value="C:nucleus"/>
    <property type="evidence" value="ECO:0007669"/>
    <property type="project" value="UniProtKB-SubCell"/>
</dbReference>
<dbReference type="PANTHER" id="PTHR12341">
    <property type="entry name" value="5'-&gt;3' EXORIBONUCLEASE"/>
    <property type="match status" value="1"/>
</dbReference>
<dbReference type="EMBL" id="MG386507">
    <property type="protein sequence ID" value="AUM86165.1"/>
    <property type="molecule type" value="mRNA"/>
</dbReference>
<keyword evidence="3" id="KW-0540">Nuclease</keyword>
<dbReference type="InterPro" id="IPR027073">
    <property type="entry name" value="5_3_exoribonuclease"/>
</dbReference>
<feature type="compositionally biased region" description="Low complexity" evidence="10">
    <location>
        <begin position="993"/>
        <end position="1004"/>
    </location>
</feature>
<dbReference type="InterPro" id="IPR004859">
    <property type="entry name" value="Xrn1_N"/>
</dbReference>
<evidence type="ECO:0000313" key="13">
    <source>
        <dbReference type="EMBL" id="AUM86165.1"/>
    </source>
</evidence>
<keyword evidence="6" id="KW-0378">Hydrolase</keyword>
<evidence type="ECO:0000256" key="8">
    <source>
        <dbReference type="ARBA" id="ARBA00022839"/>
    </source>
</evidence>
<keyword evidence="8" id="KW-0269">Exonuclease</keyword>
<evidence type="ECO:0000256" key="10">
    <source>
        <dbReference type="SAM" id="MobiDB-lite"/>
    </source>
</evidence>
<feature type="compositionally biased region" description="Low complexity" evidence="10">
    <location>
        <begin position="1012"/>
        <end position="1047"/>
    </location>
</feature>
<sequence>MGVPAFFRWLSRKYASVIIECVEDRQYNTDDGKQIPQDTSKPNPNGIEFDNLYLDMNGIIHPCTHPEDRPAPKNEDEMMVAIFECIDRLFAIVRPRKVLYMAIDGVAPRAKMNQQRSRRFRASKEAAEKKTEVARLRQELQDKGYKVPPEKPKEAHFDSNCITPGTPFMDRLSKCLHYYIHDRLNNDPGWRDIKVILSDANVPGEGEHKIMDYIRKQRAQPDHDPNTQHVLCGADADLIMLGLATHEVNFTIIREEFKPNKPKPCDICGQLGHELNECVGVAEGGAGDEPDKVFEETRYIFVRLNVLREYLEKELEMPSLPFKYDFDRAIDDWVFMCFFVGNDFLPHLPSLEIRENAIDRLVKLYKDCCYKTGGWLTDSGTANMRRVQMILQNLGKVEDEIFRNRQRRELDFRARDKAKKKAEKMEKEAANRFKNETGQGALGVMRAGETAVAHGAKDSIMEQRYMNMDRQGGQGRGQKRSIDSVNGSDDEEETPDEVRLYEPGSKDRYYESKFEVSPNNLEFRKNVADEYARGLCWVLKYYYQGCVSWDWYFPYHYAPFASDFTNCEHANVTFNLGTPFNPLEQLMGVFPAGSRSHVPEPWGELMLDPDSVIIDFYPEDFKIDLNGKKFAWQGVALLPFVDEKRLKNALEEVYNQLTPEEIRRNQRGDDRLYISVKHPSYTSLMDLYRLGMDNENEVPISGKEFQGMQGLVLLAKDNVETNGVLRTPVQGMDDVLKNQVVTVRYRNPKYPSDFIFPARKLEKAKEPPRVLKPSDLNQQQSRNYRPVIGFNPNMPRAHLDSSGHRALNHNLPNLQGGGGLYSQNVPLLKGDRGGEGLLGASPCLLPPPPTPGGGLGSELGGGGSLMGSGEGGGGLLGAGPDMQAFYEDSGNALGHYSNQGRGQGRYSGVPPPGDSRDSNRRSGGGGGGGRSLLGEPPSFNFPMMSQSSNYRRSQGGYGNDNSRSHGSYGGDNGRSHGSYGGDNSSRSQGGYGNNDNNRSSSYSSSGGGYGYNTGNSSNNSRSGSSYGYSTSSHSSDSYSRSSSSNQGDGYGSNWKGRGGSGGGSGGGGGGGGGGYYTSRN</sequence>
<evidence type="ECO:0000259" key="11">
    <source>
        <dbReference type="Pfam" id="PF03159"/>
    </source>
</evidence>
<dbReference type="AlphaFoldDB" id="A0A2I6QAZ6"/>
<dbReference type="Pfam" id="PF03159">
    <property type="entry name" value="XRN_N"/>
    <property type="match status" value="1"/>
</dbReference>
<dbReference type="Gene3D" id="3.40.50.12390">
    <property type="match status" value="2"/>
</dbReference>
<evidence type="ECO:0000256" key="9">
    <source>
        <dbReference type="ARBA" id="ARBA00074674"/>
    </source>
</evidence>
<accession>A0A2I6QAZ6</accession>
<keyword evidence="2" id="KW-0507">mRNA processing</keyword>
<keyword evidence="4" id="KW-0479">Metal-binding</keyword>
<comment type="similarity">
    <text evidence="1">Belongs to the 5'-3' exonuclease family. XRN2/RAT1 subfamily.</text>
</comment>
<dbReference type="GO" id="GO:0003723">
    <property type="term" value="F:RNA binding"/>
    <property type="evidence" value="ECO:0007669"/>
    <property type="project" value="TreeGrafter"/>
</dbReference>
<evidence type="ECO:0000256" key="1">
    <source>
        <dbReference type="ARBA" id="ARBA00006994"/>
    </source>
</evidence>
<dbReference type="OrthoDB" id="372487at2759"/>
<evidence type="ECO:0000259" key="12">
    <source>
        <dbReference type="Pfam" id="PF17846"/>
    </source>
</evidence>
<protein>
    <recommendedName>
        <fullName evidence="9">5'-3' exoribonuclease 2 homolog</fullName>
    </recommendedName>
</protein>
<feature type="domain" description="Xrn1 helical" evidence="12">
    <location>
        <begin position="323"/>
        <end position="776"/>
    </location>
</feature>
<dbReference type="PANTHER" id="PTHR12341:SF41">
    <property type="entry name" value="5'-3' EXORIBONUCLEASE 2"/>
    <property type="match status" value="1"/>
</dbReference>
<dbReference type="Pfam" id="PF17846">
    <property type="entry name" value="XRN_M"/>
    <property type="match status" value="1"/>
</dbReference>
<dbReference type="GO" id="GO:0000956">
    <property type="term" value="P:nuclear-transcribed mRNA catabolic process"/>
    <property type="evidence" value="ECO:0007669"/>
    <property type="project" value="TreeGrafter"/>
</dbReference>
<dbReference type="GO" id="GO:0004534">
    <property type="term" value="F:5'-3' RNA exonuclease activity"/>
    <property type="evidence" value="ECO:0007669"/>
    <property type="project" value="UniProtKB-UniRule"/>
</dbReference>
<dbReference type="InterPro" id="IPR041412">
    <property type="entry name" value="Xrn1_helical"/>
</dbReference>
<feature type="region of interest" description="Disordered" evidence="10">
    <location>
        <begin position="845"/>
        <end position="1080"/>
    </location>
</feature>